<keyword evidence="1" id="KW-1133">Transmembrane helix</keyword>
<evidence type="ECO:0000313" key="2">
    <source>
        <dbReference type="EMBL" id="MCR8632277.1"/>
    </source>
</evidence>
<feature type="transmembrane region" description="Helical" evidence="1">
    <location>
        <begin position="102"/>
        <end position="121"/>
    </location>
</feature>
<keyword evidence="3" id="KW-1185">Reference proteome</keyword>
<comment type="caution">
    <text evidence="2">The sequence shown here is derived from an EMBL/GenBank/DDBJ whole genome shotgun (WGS) entry which is preliminary data.</text>
</comment>
<proteinExistence type="predicted"/>
<dbReference type="Proteomes" id="UP001300012">
    <property type="component" value="Unassembled WGS sequence"/>
</dbReference>
<reference evidence="2 3" key="1">
    <citation type="submission" date="2022-08" db="EMBL/GenBank/DDBJ databases">
        <title>Paenibacillus endoradicis sp. nov., Paenibacillus radicibacter sp. nov and Paenibacillus pararadicis sp. nov., three cold-adapted plant growth-promoting bacteria isolated from root of Larix gmelinii in Great Khingan.</title>
        <authorList>
            <person name="Xue H."/>
        </authorList>
    </citation>
    <scope>NUCLEOTIDE SEQUENCE [LARGE SCALE GENOMIC DNA]</scope>
    <source>
        <strain evidence="2 3">N5-1-1-5</strain>
    </source>
</reference>
<evidence type="ECO:0008006" key="4">
    <source>
        <dbReference type="Google" id="ProtNLM"/>
    </source>
</evidence>
<evidence type="ECO:0000313" key="3">
    <source>
        <dbReference type="Proteomes" id="UP001300012"/>
    </source>
</evidence>
<keyword evidence="1" id="KW-0472">Membrane</keyword>
<accession>A0ABT1YH38</accession>
<sequence>MKHYTLEQWDLYAGELLSDEDRLAYETHLSSCDSCLDLYMQSLERSAGSYPVLQSADELAEAVMGRIILEESMASSDPASVPSKWIESRTARRSPAFTRHPLFHYAIAAAITFILMSSGAFQSLTERIGHLDAAAEAVEQEPDLEPEQTVKINGHASVSYRIMEKTIVMLDSIQPKQAKGGAR</sequence>
<gene>
    <name evidence="2" type="ORF">NV381_13795</name>
</gene>
<protein>
    <recommendedName>
        <fullName evidence="4">Zinc-finger domain-containing protein</fullName>
    </recommendedName>
</protein>
<evidence type="ECO:0000256" key="1">
    <source>
        <dbReference type="SAM" id="Phobius"/>
    </source>
</evidence>
<keyword evidence="1" id="KW-0812">Transmembrane</keyword>
<dbReference type="EMBL" id="JANQBD010000009">
    <property type="protein sequence ID" value="MCR8632277.1"/>
    <property type="molecule type" value="Genomic_DNA"/>
</dbReference>
<dbReference type="RefSeq" id="WP_258213875.1">
    <property type="nucleotide sequence ID" value="NZ_JANQBD010000009.1"/>
</dbReference>
<name>A0ABT1YH38_9BACL</name>
<organism evidence="2 3">
    <name type="scientific">Paenibacillus radicis</name>
    <name type="common">ex Xue et al. 2023</name>
    <dbReference type="NCBI Taxonomy" id="2972489"/>
    <lineage>
        <taxon>Bacteria</taxon>
        <taxon>Bacillati</taxon>
        <taxon>Bacillota</taxon>
        <taxon>Bacilli</taxon>
        <taxon>Bacillales</taxon>
        <taxon>Paenibacillaceae</taxon>
        <taxon>Paenibacillus</taxon>
    </lineage>
</organism>